<comment type="caution">
    <text evidence="2">The sequence shown here is derived from an EMBL/GenBank/DDBJ whole genome shotgun (WGS) entry which is preliminary data.</text>
</comment>
<feature type="compositionally biased region" description="Low complexity" evidence="1">
    <location>
        <begin position="67"/>
        <end position="79"/>
    </location>
</feature>
<dbReference type="Proteomes" id="UP001163046">
    <property type="component" value="Unassembled WGS sequence"/>
</dbReference>
<name>A0A9X0D7J1_9CNID</name>
<evidence type="ECO:0000313" key="2">
    <source>
        <dbReference type="EMBL" id="KAJ7389670.1"/>
    </source>
</evidence>
<dbReference type="AlphaFoldDB" id="A0A9X0D7J1"/>
<reference evidence="2" key="1">
    <citation type="submission" date="2023-01" db="EMBL/GenBank/DDBJ databases">
        <title>Genome assembly of the deep-sea coral Lophelia pertusa.</title>
        <authorList>
            <person name="Herrera S."/>
            <person name="Cordes E."/>
        </authorList>
    </citation>
    <scope>NUCLEOTIDE SEQUENCE</scope>
    <source>
        <strain evidence="2">USNM1676648</strain>
        <tissue evidence="2">Polyp</tissue>
    </source>
</reference>
<organism evidence="2 3">
    <name type="scientific">Desmophyllum pertusum</name>
    <dbReference type="NCBI Taxonomy" id="174260"/>
    <lineage>
        <taxon>Eukaryota</taxon>
        <taxon>Metazoa</taxon>
        <taxon>Cnidaria</taxon>
        <taxon>Anthozoa</taxon>
        <taxon>Hexacorallia</taxon>
        <taxon>Scleractinia</taxon>
        <taxon>Caryophylliina</taxon>
        <taxon>Caryophylliidae</taxon>
        <taxon>Desmophyllum</taxon>
    </lineage>
</organism>
<sequence length="79" mass="8810">MILFSMPSFYINTIPDGHVNEYRAAILKRAKYYIIPFMGLFILGGCSSRFPDNSLNKGKEKEESRAELASSSSRGSATK</sequence>
<feature type="compositionally biased region" description="Basic and acidic residues" evidence="1">
    <location>
        <begin position="57"/>
        <end position="66"/>
    </location>
</feature>
<keyword evidence="3" id="KW-1185">Reference proteome</keyword>
<feature type="region of interest" description="Disordered" evidence="1">
    <location>
        <begin position="53"/>
        <end position="79"/>
    </location>
</feature>
<dbReference type="EMBL" id="MU825426">
    <property type="protein sequence ID" value="KAJ7389670.1"/>
    <property type="molecule type" value="Genomic_DNA"/>
</dbReference>
<evidence type="ECO:0000313" key="3">
    <source>
        <dbReference type="Proteomes" id="UP001163046"/>
    </source>
</evidence>
<proteinExistence type="predicted"/>
<evidence type="ECO:0000256" key="1">
    <source>
        <dbReference type="SAM" id="MobiDB-lite"/>
    </source>
</evidence>
<protein>
    <submittedName>
        <fullName evidence="2">Uncharacterized protein</fullName>
    </submittedName>
</protein>
<gene>
    <name evidence="2" type="ORF">OS493_029554</name>
</gene>
<accession>A0A9X0D7J1</accession>